<dbReference type="PANTHER" id="PTHR34400">
    <property type="match status" value="1"/>
</dbReference>
<evidence type="ECO:0000313" key="4">
    <source>
        <dbReference type="Proteomes" id="UP000076079"/>
    </source>
</evidence>
<keyword evidence="1" id="KW-0472">Membrane</keyword>
<dbReference type="Pfam" id="PF12902">
    <property type="entry name" value="Ferritin-like"/>
    <property type="match status" value="1"/>
</dbReference>
<protein>
    <recommendedName>
        <fullName evidence="2">Iminophenyl-pyruvate dimer synthase domain-containing protein</fullName>
    </recommendedName>
</protein>
<dbReference type="EMBL" id="CP015136">
    <property type="protein sequence ID" value="AMY10841.1"/>
    <property type="molecule type" value="Genomic_DNA"/>
</dbReference>
<dbReference type="Gene3D" id="1.20.1260.10">
    <property type="match status" value="1"/>
</dbReference>
<dbReference type="KEGG" id="abac:LuPra_04084"/>
<organism evidence="3 4">
    <name type="scientific">Luteitalea pratensis</name>
    <dbReference type="NCBI Taxonomy" id="1855912"/>
    <lineage>
        <taxon>Bacteria</taxon>
        <taxon>Pseudomonadati</taxon>
        <taxon>Acidobacteriota</taxon>
        <taxon>Vicinamibacteria</taxon>
        <taxon>Vicinamibacterales</taxon>
        <taxon>Vicinamibacteraceae</taxon>
        <taxon>Luteitalea</taxon>
    </lineage>
</organism>
<proteinExistence type="predicted"/>
<reference evidence="3 4" key="1">
    <citation type="journal article" date="2016" name="Genome Announc.">
        <title>First Complete Genome Sequence of a Subdivision 6 Acidobacterium Strain.</title>
        <authorList>
            <person name="Huang S."/>
            <person name="Vieira S."/>
            <person name="Bunk B."/>
            <person name="Riedel T."/>
            <person name="Sproer C."/>
            <person name="Overmann J."/>
        </authorList>
    </citation>
    <scope>NUCLEOTIDE SEQUENCE [LARGE SCALE GENOMIC DNA]</scope>
    <source>
        <strain evidence="4">DSM 100886 HEG_-6_39</strain>
    </source>
</reference>
<dbReference type="InterPro" id="IPR009078">
    <property type="entry name" value="Ferritin-like_SF"/>
</dbReference>
<dbReference type="SUPFAM" id="SSF47240">
    <property type="entry name" value="Ferritin-like"/>
    <property type="match status" value="1"/>
</dbReference>
<evidence type="ECO:0000259" key="2">
    <source>
        <dbReference type="Pfam" id="PF12902"/>
    </source>
</evidence>
<evidence type="ECO:0000256" key="1">
    <source>
        <dbReference type="SAM" id="Phobius"/>
    </source>
</evidence>
<dbReference type="Proteomes" id="UP000076079">
    <property type="component" value="Chromosome"/>
</dbReference>
<dbReference type="InterPro" id="IPR012347">
    <property type="entry name" value="Ferritin-like"/>
</dbReference>
<gene>
    <name evidence="3" type="ORF">LuPra_04084</name>
</gene>
<dbReference type="InterPro" id="IPR026820">
    <property type="entry name" value="VioB/RebD_dom"/>
</dbReference>
<dbReference type="PANTHER" id="PTHR34400:SF4">
    <property type="entry name" value="MEMBRANE PROTEIN"/>
    <property type="match status" value="1"/>
</dbReference>
<name>A0A143PQY6_LUTPR</name>
<dbReference type="AlphaFoldDB" id="A0A143PQY6"/>
<accession>A0A143PQY6</accession>
<dbReference type="RefSeq" id="WP_110172441.1">
    <property type="nucleotide sequence ID" value="NZ_CP015136.1"/>
</dbReference>
<feature type="transmembrane region" description="Helical" evidence="1">
    <location>
        <begin position="297"/>
        <end position="319"/>
    </location>
</feature>
<feature type="domain" description="Iminophenyl-pyruvate dimer synthase" evidence="2">
    <location>
        <begin position="26"/>
        <end position="233"/>
    </location>
</feature>
<keyword evidence="4" id="KW-1185">Reference proteome</keyword>
<keyword evidence="1" id="KW-0812">Transmembrane</keyword>
<dbReference type="OrthoDB" id="9795032at2"/>
<sequence length="357" mass="38276">MITLNQALFAHLQRRDDPKQGLLDAVQAAVQLERATLPPYLYALYSLDQEKNGVIAELIRSVFMEEMLHVALAANLLNALGGDPRIASFDTVPRYPGPLPGGVEDGVVVHLAPFSDSQLDTFLQIEAPDNVLAFRVAGGEVAGEQPRRTIGQFYRGIRDRIGELADGGVNLFTGDPARQLATALEGVVKVSDVASARAAIDTIVEQGEGTEQSPLEAAAATLPAHYYRFAEIKNGKELIRNPDAHPTDPPEAQFIYGGAPIVFDRDGVLPLPTDPKATSFAEGSVERTRIDAFNQTYSAMLVALQAALTGAPATIFGAVRLMRQMSQQAEEMAALGIGPTFEYGAMVGGRFSYTPPA</sequence>
<evidence type="ECO:0000313" key="3">
    <source>
        <dbReference type="EMBL" id="AMY10841.1"/>
    </source>
</evidence>
<reference evidence="4" key="2">
    <citation type="submission" date="2016-04" db="EMBL/GenBank/DDBJ databases">
        <title>First Complete Genome Sequence of a Subdivision 6 Acidobacterium.</title>
        <authorList>
            <person name="Huang S."/>
            <person name="Vieira S."/>
            <person name="Bunk B."/>
            <person name="Riedel T."/>
            <person name="Sproeer C."/>
            <person name="Overmann J."/>
        </authorList>
    </citation>
    <scope>NUCLEOTIDE SEQUENCE [LARGE SCALE GENOMIC DNA]</scope>
    <source>
        <strain evidence="4">DSM 100886 HEG_-6_39</strain>
    </source>
</reference>
<keyword evidence="1" id="KW-1133">Transmembrane helix</keyword>
<dbReference type="STRING" id="1855912.LuPra_04084"/>